<reference evidence="1" key="3">
    <citation type="submission" date="2025-09" db="UniProtKB">
        <authorList>
            <consortium name="Ensembl"/>
        </authorList>
    </citation>
    <scope>IDENTIFICATION</scope>
</reference>
<dbReference type="GeneTree" id="ENSGT00960000189505"/>
<sequence>LHQSKKTKLQLGATRICYICTLDHHALDQCLVIWKILSVGCTFTVTGFTLWSVQGDLHHEWWLLLTQPPRLSGQGFPTEEKDHDMSEKLK</sequence>
<reference evidence="1 2" key="1">
    <citation type="submission" date="2017-10" db="EMBL/GenBank/DDBJ databases">
        <title>A new Pekin duck reference genome.</title>
        <authorList>
            <person name="Hou Z.-C."/>
            <person name="Zhou Z.-K."/>
            <person name="Zhu F."/>
            <person name="Hou S.-S."/>
        </authorList>
    </citation>
    <scope>NUCLEOTIDE SEQUENCE [LARGE SCALE GENOMIC DNA]</scope>
</reference>
<name>A0A493U409_ANAPP</name>
<keyword evidence="2" id="KW-1185">Reference proteome</keyword>
<dbReference type="OMA" id="HALDQCL"/>
<organism evidence="1 2">
    <name type="scientific">Anas platyrhynchos platyrhynchos</name>
    <name type="common">Northern mallard</name>
    <dbReference type="NCBI Taxonomy" id="8840"/>
    <lineage>
        <taxon>Eukaryota</taxon>
        <taxon>Metazoa</taxon>
        <taxon>Chordata</taxon>
        <taxon>Craniata</taxon>
        <taxon>Vertebrata</taxon>
        <taxon>Euteleostomi</taxon>
        <taxon>Archelosauria</taxon>
        <taxon>Archosauria</taxon>
        <taxon>Dinosauria</taxon>
        <taxon>Saurischia</taxon>
        <taxon>Theropoda</taxon>
        <taxon>Coelurosauria</taxon>
        <taxon>Aves</taxon>
        <taxon>Neognathae</taxon>
        <taxon>Galloanserae</taxon>
        <taxon>Anseriformes</taxon>
        <taxon>Anatidae</taxon>
        <taxon>Anatinae</taxon>
        <taxon>Anas</taxon>
    </lineage>
</organism>
<evidence type="ECO:0000313" key="2">
    <source>
        <dbReference type="Proteomes" id="UP000016666"/>
    </source>
</evidence>
<dbReference type="Ensembl" id="ENSAPLT00000030483.1">
    <property type="protein sequence ID" value="ENSAPLP00000032857.1"/>
    <property type="gene ID" value="ENSAPLG00000027714.1"/>
</dbReference>
<dbReference type="AlphaFoldDB" id="A0A493U409"/>
<accession>A0A493U409</accession>
<proteinExistence type="predicted"/>
<reference evidence="1" key="2">
    <citation type="submission" date="2025-08" db="UniProtKB">
        <authorList>
            <consortium name="Ensembl"/>
        </authorList>
    </citation>
    <scope>IDENTIFICATION</scope>
</reference>
<protein>
    <submittedName>
        <fullName evidence="1">Uncharacterized protein</fullName>
    </submittedName>
</protein>
<dbReference type="Proteomes" id="UP000016666">
    <property type="component" value="Chromosome Z"/>
</dbReference>
<evidence type="ECO:0000313" key="1">
    <source>
        <dbReference type="Ensembl" id="ENSAPLP00000032857.1"/>
    </source>
</evidence>